<dbReference type="GeneID" id="54278176"/>
<dbReference type="Proteomes" id="UP000799778">
    <property type="component" value="Unassembled WGS sequence"/>
</dbReference>
<dbReference type="EMBL" id="ML978067">
    <property type="protein sequence ID" value="KAF2018976.1"/>
    <property type="molecule type" value="Genomic_DNA"/>
</dbReference>
<name>A0A6A5Y159_9PLEO</name>
<proteinExistence type="predicted"/>
<dbReference type="RefSeq" id="XP_033387315.1">
    <property type="nucleotide sequence ID" value="XM_033520779.1"/>
</dbReference>
<evidence type="ECO:0000313" key="1">
    <source>
        <dbReference type="EMBL" id="KAF2018976.1"/>
    </source>
</evidence>
<keyword evidence="2" id="KW-1185">Reference proteome</keyword>
<reference evidence="1" key="1">
    <citation type="journal article" date="2020" name="Stud. Mycol.">
        <title>101 Dothideomycetes genomes: a test case for predicting lifestyles and emergence of pathogens.</title>
        <authorList>
            <person name="Haridas S."/>
            <person name="Albert R."/>
            <person name="Binder M."/>
            <person name="Bloem J."/>
            <person name="Labutti K."/>
            <person name="Salamov A."/>
            <person name="Andreopoulos B."/>
            <person name="Baker S."/>
            <person name="Barry K."/>
            <person name="Bills G."/>
            <person name="Bluhm B."/>
            <person name="Cannon C."/>
            <person name="Castanera R."/>
            <person name="Culley D."/>
            <person name="Daum C."/>
            <person name="Ezra D."/>
            <person name="Gonzalez J."/>
            <person name="Henrissat B."/>
            <person name="Kuo A."/>
            <person name="Liang C."/>
            <person name="Lipzen A."/>
            <person name="Lutzoni F."/>
            <person name="Magnuson J."/>
            <person name="Mondo S."/>
            <person name="Nolan M."/>
            <person name="Ohm R."/>
            <person name="Pangilinan J."/>
            <person name="Park H.-J."/>
            <person name="Ramirez L."/>
            <person name="Alfaro M."/>
            <person name="Sun H."/>
            <person name="Tritt A."/>
            <person name="Yoshinaga Y."/>
            <person name="Zwiers L.-H."/>
            <person name="Turgeon B."/>
            <person name="Goodwin S."/>
            <person name="Spatafora J."/>
            <person name="Crous P."/>
            <person name="Grigoriev I."/>
        </authorList>
    </citation>
    <scope>NUCLEOTIDE SEQUENCE</scope>
    <source>
        <strain evidence="1">CBS 175.79</strain>
    </source>
</reference>
<protein>
    <submittedName>
        <fullName evidence="1">Uncharacterized protein</fullName>
    </submittedName>
</protein>
<gene>
    <name evidence="1" type="ORF">BU24DRAFT_109572</name>
</gene>
<dbReference type="AlphaFoldDB" id="A0A6A5Y159"/>
<evidence type="ECO:0000313" key="2">
    <source>
        <dbReference type="Proteomes" id="UP000799778"/>
    </source>
</evidence>
<organism evidence="1 2">
    <name type="scientific">Aaosphaeria arxii CBS 175.79</name>
    <dbReference type="NCBI Taxonomy" id="1450172"/>
    <lineage>
        <taxon>Eukaryota</taxon>
        <taxon>Fungi</taxon>
        <taxon>Dikarya</taxon>
        <taxon>Ascomycota</taxon>
        <taxon>Pezizomycotina</taxon>
        <taxon>Dothideomycetes</taxon>
        <taxon>Pleosporomycetidae</taxon>
        <taxon>Pleosporales</taxon>
        <taxon>Pleosporales incertae sedis</taxon>
        <taxon>Aaosphaeria</taxon>
    </lineage>
</organism>
<sequence length="232" mass="26698">MEMGSRCANTPHTWTLRHISYWLREWQCLGYSHRFYPHHDGKSMRLSAAHRSERPKGSCCQCTALPDAHKLPQTLVISLFPVVPPCNLRLPQPYAYHTAQTILTKCHTSQYPTAYEAHSARQRHPITQKGSRLVLDRHSETLDWHADPWPRGHGFVRVLSKSLSIHRVHPRVKKSARPSPAWPRTPHNSFKAQNITQHSLQVIKPSLQLFPLRSINSGRTHSHTPYPLSPTY</sequence>
<accession>A0A6A5Y159</accession>